<dbReference type="GO" id="GO:0050380">
    <property type="term" value="F:undecaprenyl-diphosphatase activity"/>
    <property type="evidence" value="ECO:0007669"/>
    <property type="project" value="UniProtKB-EC"/>
</dbReference>
<dbReference type="KEGG" id="hlt:I7X12_07670"/>
<comment type="subcellular location">
    <subcellularLocation>
        <location evidence="1">Cell membrane</location>
        <topology evidence="1">Multi-pass membrane protein</topology>
    </subcellularLocation>
</comment>
<keyword evidence="7" id="KW-0378">Hydrolase</keyword>
<comment type="similarity">
    <text evidence="2">Belongs to the UppP family.</text>
</comment>
<comment type="catalytic activity">
    <reaction evidence="11">
        <text>di-trans,octa-cis-undecaprenyl diphosphate + H2O = di-trans,octa-cis-undecaprenyl phosphate + phosphate + H(+)</text>
        <dbReference type="Rhea" id="RHEA:28094"/>
        <dbReference type="ChEBI" id="CHEBI:15377"/>
        <dbReference type="ChEBI" id="CHEBI:15378"/>
        <dbReference type="ChEBI" id="CHEBI:43474"/>
        <dbReference type="ChEBI" id="CHEBI:58405"/>
        <dbReference type="ChEBI" id="CHEBI:60392"/>
        <dbReference type="EC" id="3.6.1.27"/>
    </reaction>
</comment>
<evidence type="ECO:0000313" key="13">
    <source>
        <dbReference type="EMBL" id="QPV64480.1"/>
    </source>
</evidence>
<evidence type="ECO:0000313" key="14">
    <source>
        <dbReference type="Proteomes" id="UP000595001"/>
    </source>
</evidence>
<evidence type="ECO:0000256" key="2">
    <source>
        <dbReference type="ARBA" id="ARBA00010621"/>
    </source>
</evidence>
<keyword evidence="14" id="KW-1185">Reference proteome</keyword>
<feature type="transmembrane region" description="Helical" evidence="12">
    <location>
        <begin position="226"/>
        <end position="246"/>
    </location>
</feature>
<dbReference type="GeneID" id="60588361"/>
<evidence type="ECO:0000256" key="10">
    <source>
        <dbReference type="ARBA" id="ARBA00032707"/>
    </source>
</evidence>
<gene>
    <name evidence="13" type="ORF">I7X12_07670</name>
</gene>
<dbReference type="PANTHER" id="PTHR30622:SF2">
    <property type="entry name" value="UNDECAPRENYL-DIPHOSPHATASE"/>
    <property type="match status" value="1"/>
</dbReference>
<evidence type="ECO:0000256" key="7">
    <source>
        <dbReference type="ARBA" id="ARBA00022801"/>
    </source>
</evidence>
<accession>A0A7T3G171</accession>
<dbReference type="AlphaFoldDB" id="A0A7T3G171"/>
<dbReference type="RefSeq" id="WP_198063249.1">
    <property type="nucleotide sequence ID" value="NZ_CP065856.1"/>
</dbReference>
<dbReference type="InterPro" id="IPR003824">
    <property type="entry name" value="UppP"/>
</dbReference>
<feature type="transmembrane region" description="Helical" evidence="12">
    <location>
        <begin position="196"/>
        <end position="214"/>
    </location>
</feature>
<evidence type="ECO:0000256" key="12">
    <source>
        <dbReference type="SAM" id="Phobius"/>
    </source>
</evidence>
<dbReference type="EC" id="3.6.1.27" evidence="3"/>
<keyword evidence="9 12" id="KW-0472">Membrane</keyword>
<proteinExistence type="inferred from homology"/>
<name>A0A7T3G171_9EURY</name>
<evidence type="ECO:0000256" key="1">
    <source>
        <dbReference type="ARBA" id="ARBA00004651"/>
    </source>
</evidence>
<evidence type="ECO:0000256" key="3">
    <source>
        <dbReference type="ARBA" id="ARBA00012374"/>
    </source>
</evidence>
<dbReference type="EMBL" id="CP065856">
    <property type="protein sequence ID" value="QPV64480.1"/>
    <property type="molecule type" value="Genomic_DNA"/>
</dbReference>
<keyword evidence="6 12" id="KW-0812">Transmembrane</keyword>
<evidence type="ECO:0000256" key="9">
    <source>
        <dbReference type="ARBA" id="ARBA00023136"/>
    </source>
</evidence>
<reference evidence="13 14" key="1">
    <citation type="submission" date="2020-12" db="EMBL/GenBank/DDBJ databases">
        <title>Halosimplex halophilum sp. nov. and Halosimplex salinum sp. nov., two new members of the genus Halosimplex.</title>
        <authorList>
            <person name="Cui H.L."/>
        </authorList>
    </citation>
    <scope>NUCLEOTIDE SEQUENCE [LARGE SCALE GENOMIC DNA]</scope>
    <source>
        <strain evidence="13 14">YGH94</strain>
    </source>
</reference>
<feature type="transmembrane region" description="Helical" evidence="12">
    <location>
        <begin position="253"/>
        <end position="274"/>
    </location>
</feature>
<evidence type="ECO:0000256" key="5">
    <source>
        <dbReference type="ARBA" id="ARBA00022475"/>
    </source>
</evidence>
<sequence length="290" mass="29229">MDPRATLLALLVGLVQGVLEWLPVSSEGGVALVVALSTGESAFDATQFALFLHAGTAAAGFAFYREEAVGLLGSVPEWRPRDAFGTDRADLTFYGVASLVSGVVGLSLYAVLSEAATELAGGAFVAAVGALLVGTGLLQRAADRWGLGERATPDAADAVVVGICQGLALLPGVSRSGTTVSALLLRGHGGERALQLSFLLSIPASLGAGLLVVVDEGVPTVPVPQAMLALGVSAVVGYVTVGALVALVRRVAFWGVCVGFGALAVLGGGLLVAAENGWVAVVQHWSFAVV</sequence>
<evidence type="ECO:0000256" key="8">
    <source>
        <dbReference type="ARBA" id="ARBA00022989"/>
    </source>
</evidence>
<feature type="transmembrane region" description="Helical" evidence="12">
    <location>
        <begin position="119"/>
        <end position="138"/>
    </location>
</feature>
<feature type="transmembrane region" description="Helical" evidence="12">
    <location>
        <begin position="91"/>
        <end position="112"/>
    </location>
</feature>
<dbReference type="Proteomes" id="UP000595001">
    <property type="component" value="Chromosome"/>
</dbReference>
<dbReference type="Pfam" id="PF02673">
    <property type="entry name" value="BacA"/>
    <property type="match status" value="1"/>
</dbReference>
<keyword evidence="8 12" id="KW-1133">Transmembrane helix</keyword>
<keyword evidence="5" id="KW-1003">Cell membrane</keyword>
<dbReference type="PANTHER" id="PTHR30622">
    <property type="entry name" value="UNDECAPRENYL-DIPHOSPHATASE"/>
    <property type="match status" value="1"/>
</dbReference>
<evidence type="ECO:0000256" key="6">
    <source>
        <dbReference type="ARBA" id="ARBA00022692"/>
    </source>
</evidence>
<dbReference type="OrthoDB" id="65864at2157"/>
<evidence type="ECO:0000256" key="4">
    <source>
        <dbReference type="ARBA" id="ARBA00021581"/>
    </source>
</evidence>
<dbReference type="GO" id="GO:0005886">
    <property type="term" value="C:plasma membrane"/>
    <property type="evidence" value="ECO:0007669"/>
    <property type="project" value="UniProtKB-SubCell"/>
</dbReference>
<protein>
    <recommendedName>
        <fullName evidence="4">Undecaprenyl-diphosphatase</fullName>
        <ecNumber evidence="3">3.6.1.27</ecNumber>
    </recommendedName>
    <alternativeName>
        <fullName evidence="10">Undecaprenyl pyrophosphate phosphatase</fullName>
    </alternativeName>
</protein>
<organism evidence="13 14">
    <name type="scientific">Halosimplex litoreum</name>
    <dbReference type="NCBI Taxonomy" id="1198301"/>
    <lineage>
        <taxon>Archaea</taxon>
        <taxon>Methanobacteriati</taxon>
        <taxon>Methanobacteriota</taxon>
        <taxon>Stenosarchaea group</taxon>
        <taxon>Halobacteria</taxon>
        <taxon>Halobacteriales</taxon>
        <taxon>Haloarculaceae</taxon>
        <taxon>Halosimplex</taxon>
    </lineage>
</organism>
<evidence type="ECO:0000256" key="11">
    <source>
        <dbReference type="ARBA" id="ARBA00047594"/>
    </source>
</evidence>